<evidence type="ECO:0000256" key="3">
    <source>
        <dbReference type="ARBA" id="ARBA00012759"/>
    </source>
</evidence>
<comment type="caution">
    <text evidence="11">The sequence shown here is derived from an EMBL/GenBank/DDBJ whole genome shotgun (WGS) entry which is preliminary data.</text>
</comment>
<evidence type="ECO:0000313" key="11">
    <source>
        <dbReference type="EMBL" id="CAF0790128.1"/>
    </source>
</evidence>
<gene>
    <name evidence="11" type="ORF">XAT740_LOCUS2438</name>
</gene>
<accession>A0A813S366</accession>
<dbReference type="Gene3D" id="3.90.70.10">
    <property type="entry name" value="Cysteine proteinases"/>
    <property type="match status" value="1"/>
</dbReference>
<dbReference type="Pfam" id="PF25010">
    <property type="entry name" value="ARM_UBP24_USP9X-Y"/>
    <property type="match status" value="1"/>
</dbReference>
<feature type="region of interest" description="Disordered" evidence="8">
    <location>
        <begin position="132"/>
        <end position="162"/>
    </location>
</feature>
<dbReference type="FunFam" id="3.90.70.10:FF:000022">
    <property type="entry name" value="Ubiquitin carboxyl-terminal hydrolase 24"/>
    <property type="match status" value="1"/>
</dbReference>
<feature type="domain" description="USP" evidence="10">
    <location>
        <begin position="1740"/>
        <end position="2127"/>
    </location>
</feature>
<evidence type="ECO:0000256" key="1">
    <source>
        <dbReference type="ARBA" id="ARBA00000707"/>
    </source>
</evidence>
<feature type="domain" description="UBA" evidence="9">
    <location>
        <begin position="64"/>
        <end position="104"/>
    </location>
</feature>
<feature type="region of interest" description="Disordered" evidence="8">
    <location>
        <begin position="1"/>
        <end position="29"/>
    </location>
</feature>
<dbReference type="SMART" id="SM00165">
    <property type="entry name" value="UBA"/>
    <property type="match status" value="1"/>
</dbReference>
<dbReference type="SUPFAM" id="SSF46934">
    <property type="entry name" value="UBA-like"/>
    <property type="match status" value="1"/>
</dbReference>
<protein>
    <recommendedName>
        <fullName evidence="3">ubiquitinyl hydrolase 1</fullName>
        <ecNumber evidence="3">3.4.19.12</ecNumber>
    </recommendedName>
</protein>
<evidence type="ECO:0000259" key="9">
    <source>
        <dbReference type="PROSITE" id="PS50030"/>
    </source>
</evidence>
<keyword evidence="4" id="KW-0645">Protease</keyword>
<evidence type="ECO:0000256" key="2">
    <source>
        <dbReference type="ARBA" id="ARBA00009085"/>
    </source>
</evidence>
<evidence type="ECO:0000256" key="5">
    <source>
        <dbReference type="ARBA" id="ARBA00022786"/>
    </source>
</evidence>
<comment type="similarity">
    <text evidence="2">Belongs to the peptidase C19 family.</text>
</comment>
<dbReference type="GO" id="GO:0006508">
    <property type="term" value="P:proteolysis"/>
    <property type="evidence" value="ECO:0007669"/>
    <property type="project" value="UniProtKB-KW"/>
</dbReference>
<dbReference type="GO" id="GO:0005829">
    <property type="term" value="C:cytosol"/>
    <property type="evidence" value="ECO:0007669"/>
    <property type="project" value="TreeGrafter"/>
</dbReference>
<dbReference type="InterPro" id="IPR038765">
    <property type="entry name" value="Papain-like_cys_pep_sf"/>
</dbReference>
<dbReference type="PROSITE" id="PS50030">
    <property type="entry name" value="UBA"/>
    <property type="match status" value="1"/>
</dbReference>
<dbReference type="PANTHER" id="PTHR24006">
    <property type="entry name" value="UBIQUITIN CARBOXYL-TERMINAL HYDROLASE"/>
    <property type="match status" value="1"/>
</dbReference>
<name>A0A813S366_ADIRI</name>
<dbReference type="Gene3D" id="1.10.8.10">
    <property type="entry name" value="DNA helicase RuvA subunit, C-terminal domain"/>
    <property type="match status" value="1"/>
</dbReference>
<dbReference type="InterPro" id="IPR009060">
    <property type="entry name" value="UBA-like_sf"/>
</dbReference>
<dbReference type="Proteomes" id="UP000663828">
    <property type="component" value="Unassembled WGS sequence"/>
</dbReference>
<evidence type="ECO:0000313" key="12">
    <source>
        <dbReference type="Proteomes" id="UP000663828"/>
    </source>
</evidence>
<comment type="catalytic activity">
    <reaction evidence="1">
        <text>Thiol-dependent hydrolysis of ester, thioester, amide, peptide and isopeptide bonds formed by the C-terminal Gly of ubiquitin (a 76-residue protein attached to proteins as an intracellular targeting signal).</text>
        <dbReference type="EC" id="3.4.19.12"/>
    </reaction>
</comment>
<evidence type="ECO:0000256" key="4">
    <source>
        <dbReference type="ARBA" id="ARBA00022670"/>
    </source>
</evidence>
<feature type="compositionally biased region" description="Polar residues" evidence="8">
    <location>
        <begin position="1"/>
        <end position="24"/>
    </location>
</feature>
<dbReference type="InterPro" id="IPR001394">
    <property type="entry name" value="Peptidase_C19_UCH"/>
</dbReference>
<dbReference type="GO" id="GO:0005634">
    <property type="term" value="C:nucleus"/>
    <property type="evidence" value="ECO:0007669"/>
    <property type="project" value="TreeGrafter"/>
</dbReference>
<dbReference type="EMBL" id="CAJNOR010000084">
    <property type="protein sequence ID" value="CAF0790128.1"/>
    <property type="molecule type" value="Genomic_DNA"/>
</dbReference>
<organism evidence="11 12">
    <name type="scientific">Adineta ricciae</name>
    <name type="common">Rotifer</name>
    <dbReference type="NCBI Taxonomy" id="249248"/>
    <lineage>
        <taxon>Eukaryota</taxon>
        <taxon>Metazoa</taxon>
        <taxon>Spiralia</taxon>
        <taxon>Gnathifera</taxon>
        <taxon>Rotifera</taxon>
        <taxon>Eurotatoria</taxon>
        <taxon>Bdelloidea</taxon>
        <taxon>Adinetida</taxon>
        <taxon>Adinetidae</taxon>
        <taxon>Adineta</taxon>
    </lineage>
</organism>
<dbReference type="InterPro" id="IPR015940">
    <property type="entry name" value="UBA"/>
</dbReference>
<dbReference type="PANTHER" id="PTHR24006:SF943">
    <property type="entry name" value="UBIQUITIN CARBOXYL-TERMINAL HYDROLASE PUF"/>
    <property type="match status" value="1"/>
</dbReference>
<dbReference type="InterPro" id="IPR050164">
    <property type="entry name" value="Peptidase_C19"/>
</dbReference>
<keyword evidence="6" id="KW-0378">Hydrolase</keyword>
<feature type="compositionally biased region" description="Low complexity" evidence="8">
    <location>
        <begin position="137"/>
        <end position="160"/>
    </location>
</feature>
<keyword evidence="12" id="KW-1185">Reference proteome</keyword>
<dbReference type="GO" id="GO:0016579">
    <property type="term" value="P:protein deubiquitination"/>
    <property type="evidence" value="ECO:0007669"/>
    <property type="project" value="InterPro"/>
</dbReference>
<feature type="region of interest" description="Disordered" evidence="8">
    <location>
        <begin position="2683"/>
        <end position="2717"/>
    </location>
</feature>
<feature type="region of interest" description="Disordered" evidence="8">
    <location>
        <begin position="2135"/>
        <end position="2162"/>
    </location>
</feature>
<dbReference type="PROSITE" id="PS50235">
    <property type="entry name" value="USP_3"/>
    <property type="match status" value="1"/>
</dbReference>
<evidence type="ECO:0000259" key="10">
    <source>
        <dbReference type="PROSITE" id="PS50235"/>
    </source>
</evidence>
<dbReference type="SUPFAM" id="SSF54001">
    <property type="entry name" value="Cysteine proteinases"/>
    <property type="match status" value="1"/>
</dbReference>
<evidence type="ECO:0000256" key="6">
    <source>
        <dbReference type="ARBA" id="ARBA00022801"/>
    </source>
</evidence>
<dbReference type="PROSITE" id="PS00972">
    <property type="entry name" value="USP_1"/>
    <property type="match status" value="1"/>
</dbReference>
<keyword evidence="5" id="KW-0833">Ubl conjugation pathway</keyword>
<dbReference type="SUPFAM" id="SSF48371">
    <property type="entry name" value="ARM repeat"/>
    <property type="match status" value="1"/>
</dbReference>
<dbReference type="EC" id="3.4.19.12" evidence="3"/>
<dbReference type="InterPro" id="IPR016024">
    <property type="entry name" value="ARM-type_fold"/>
</dbReference>
<proteinExistence type="inferred from homology"/>
<dbReference type="InterPro" id="IPR018200">
    <property type="entry name" value="USP_CS"/>
</dbReference>
<reference evidence="11" key="1">
    <citation type="submission" date="2021-02" db="EMBL/GenBank/DDBJ databases">
        <authorList>
            <person name="Nowell W R."/>
        </authorList>
    </citation>
    <scope>NUCLEOTIDE SEQUENCE</scope>
</reference>
<dbReference type="PROSITE" id="PS00973">
    <property type="entry name" value="USP_2"/>
    <property type="match status" value="1"/>
</dbReference>
<sequence>MKRNAHTANSSLTEPVNNNSSKRSCTQKETKNCVASNSSTASSSSLDNISCSIVSSSTSSELLNMEENMESLIAMGFTNRELNRSALTKANNDISEAITYLTNPTYTNDDVIIPNESPPPPSIPAFIGPLTKEQVDQQQQQQQHMVSSNNNSSISSDDSSMTNPNSFTTNAFLDLETKVYGDNWSIPYKRDEVLGRCLLSATKLALAGTADQDEHCKKFMEVLIPDAFRKLQCSHHVNNWGVEVQLGVFDMVELLVDLIAARLSYTPVPVQLLETLAILFDHDSVFQRKHKSKPYDRLLYDKQPSERLLASSPPSSTFSVYNRNEPYGWLCQIINRFVSKDGIQNLKEQFKADQPLTALEYNALLSPFVNCMDYIVVDKYRQLFSDHVEQALDYVKNLKEEDFKAKSTNSTFELLSTLRKICSVVWASRLGQVEELHLKLLLKMVALSNFNAKMNSLKELAKIIECCTSNIQSISKAAISRDTVSEWIIENSILSKALEGNIDQNQYVEKVRTLMDFIAPRILKEDIETIWQMQHGRSLVAVDHLFTLIASAAAKFNLEQLNHLIDLIYNSWKTETILIQEKLIELLGAIGRECQKDSAARVLEVLWDMAHEDRLSRSMLEHLLHCHLRVFSEGRSPYDALKRDYCLKCMTDLQRKQGWLVPAIKHLYELLRHDSTNTFKRSEQDLISLLVNKHDLISALIQSLSTCQLDVWNKTHGNVTIDTLVDGRFTHEESIKTHLDLLSFLLKKGNLYLILKRSEELWDTLISNEHVSSFDHELGLNWFITCSEDLNRDSQLALFEKRVSKLDPIHLTQKGYACFKLYFERCNLERWSQSRNYNYSSSTSTSSDNEILEYKCVDELWNIILSVGDDNLANEATRFLLDLYYSKQPNRTRRPAAQSLHECFLKEVYTRLSSLLRSAVPPSDCLTPKLEEYYKSLRTYGEQLVVTDHPSNPQAESSLKIDHNLWLQKIERLLMITEEYIHAVERERSPTAHIASFHGLEYQIKIVLGELGKSNCPYDIAVVHSNDTLEMLRSRLSTHYKVSASDIHISIQNTRPLPSTYDHLSSINNAIALPSSSSSTSPSSTTPSSTNNTVLGSWLNAKYLYQVHISPGTTVYIKILGSSSNQLIKANNSEPVRLYLTHASQNLDSDHLTPSNMIAENLKVYDILYKLSYLNKKNIHNRIRNLLRLMPSDVRIGDLLDLISTRAANACINERRQSNENVNNQQINPKQAIEHVFNFDDSSLIKILYNLEILSSKISPLASNIGTKQSSKLFRQDFIEQSGVEFLFKLLQALNHSIHDDYQYSLCEEMTILILQLIQLLLCGTNANQTEEVQLSRPTSPVAVSANDNVMDTIDFDFQATVEHLQFEEFVGQVKQLIFLCWAAAAGNIRLQEQSLTIKEQVKLDRHVLLQQINANVFSRNNSKNSSSSDSSVNNNVQQTVQFGICVKKDSILPLDSEIAEKIIEIIMFCFEKRPEFIATFLVQPFFADFLLEILISTSSREVRQCALRNIIRLCKIQTSACDIRAVIHQIILKARLPLWVSSSAGARGPNQKLLAQSVEYFDIRCQLTENLSKEMQKLLNIDAKQILVDEFNWLSTYTVSSISNELRGIDNILFMGHLRFIRTLLTCDSINKIEFGRDFIPLLIEQFLFPASKSMSLTIAATNNENDSVDDAVPEPKCSTSESRLAAYDVLVELVRNCRSNLKTVVEDLIKLHHRTILEKQTEWEFMPQVNPRASCGLVGLYNGGATCYMNSILQQLYMLPQISEHILSVQDDLENGTDSHKNGDSGLFHQLQQVFGHLMESKMQYYSPEALWKVFRLWGQEINIREQQDAFDFFTAMTDQIDEYLKSMKQEEVFRKNFEGIFCNQMICTNGCRHRYEGEERFMALNVAVKVDSLNESLNQFVKGEVLDGNNAYFCAKCQEKRTTIKRLCIKKLPPLLCIQMKRFGFDWENNRALKFDDYFKFPLVLNMEPYTLDGVNKRESFVEHEDTTNNENLINSSVSNTARSLHLLSYDYLDENKSLPRTTANLPNGMPTINYELIGIVIHSGQANAGHYYSFIKDVRRRHSNNTNQWYRFNDTSVEEIQLTEQMLEEECFGGTFRVQKDNNNSTEERTRFWNAYMLIYQCIEPSKLLPPPAPVPSSPSGARSSRHIPGSAVRVHRPNQRDSLSQLADLVVRSENTDLFKIEKLLIPSRVLACVKDENLEFLKNRDTYCEDYFQFIYKICNICFADINLPLDMEMIEDDSDETSYDLCTKLALNFLFNTHLRTHRRLRKDSLQQWVQLLARLFNKNPTSCEIFYQLLHERKENGLKLYLLDCPIEDIRYTFEQICEQVLQATYQHLIEKNAHIQATNLNDNQETLIINVGHQLSSLMKQFIEQLISLFDKSVVEQVKHSQAFFQLIHSYIRINQDAIDYLLQLNTFSRLMTFLLGEYIDARRWNSGQAKEFGIIHEIIATLVLACNLTADTFDEKQLQLKNHMKTYFQGKWAARYLKEICYAFQEVSSSQLVRTIQLMESLALNNEFFSEQLIRIILQSIAQAHTNDMKSLFNFLSHILLIEDSLQSKRIQLAFAGVNAQSNGENFQIFNGLYSLIQTSIESEQRRAYQAVKFLINLSNRSNACKEYFSSTADQWEFAINWLKQQMQTSWQWSPAQNVSNEDTDTRSFQRTRSAQFTLEQAQSLLQQTTAITSPTANNDVSTSEAMDLNDTPNQLSANIEVD</sequence>
<evidence type="ECO:0000256" key="7">
    <source>
        <dbReference type="ARBA" id="ARBA00022807"/>
    </source>
</evidence>
<dbReference type="InterPro" id="IPR056850">
    <property type="entry name" value="ARM_UBP34_24_USP9X_Y"/>
</dbReference>
<dbReference type="InterPro" id="IPR028889">
    <property type="entry name" value="USP"/>
</dbReference>
<keyword evidence="7" id="KW-0788">Thiol protease</keyword>
<dbReference type="Pfam" id="PF00443">
    <property type="entry name" value="UCH"/>
    <property type="match status" value="1"/>
</dbReference>
<dbReference type="GO" id="GO:0004843">
    <property type="term" value="F:cysteine-type deubiquitinase activity"/>
    <property type="evidence" value="ECO:0007669"/>
    <property type="project" value="UniProtKB-EC"/>
</dbReference>
<evidence type="ECO:0000256" key="8">
    <source>
        <dbReference type="SAM" id="MobiDB-lite"/>
    </source>
</evidence>